<evidence type="ECO:0000256" key="2">
    <source>
        <dbReference type="ARBA" id="ARBA00012254"/>
    </source>
</evidence>
<gene>
    <name evidence="6" type="ORF">FAZ78_00715</name>
</gene>
<dbReference type="SUPFAM" id="SSF53328">
    <property type="entry name" value="Formyltransferase"/>
    <property type="match status" value="1"/>
</dbReference>
<dbReference type="PANTHER" id="PTHR43369:SF2">
    <property type="entry name" value="PHOSPHORIBOSYLGLYCINAMIDE FORMYLTRANSFERASE"/>
    <property type="match status" value="1"/>
</dbReference>
<keyword evidence="3" id="KW-0808">Transferase</keyword>
<protein>
    <recommendedName>
        <fullName evidence="2">phosphoribosylglycinamide formyltransferase 1</fullName>
        <ecNumber evidence="2">2.1.2.2</ecNumber>
    </recommendedName>
</protein>
<dbReference type="GO" id="GO:0005829">
    <property type="term" value="C:cytosol"/>
    <property type="evidence" value="ECO:0007669"/>
    <property type="project" value="TreeGrafter"/>
</dbReference>
<reference evidence="6 7" key="1">
    <citation type="submission" date="2019-04" db="EMBL/GenBank/DDBJ databases">
        <title>Crypto-aerobic microbial life in anoxic (sulfidic) marine sediments.</title>
        <authorList>
            <person name="Bhattacharya S."/>
            <person name="Roy C."/>
            <person name="Mondal N."/>
            <person name="Sarkar J."/>
            <person name="Mandal S."/>
            <person name="Rameez M.J."/>
            <person name="Ghosh W."/>
        </authorList>
    </citation>
    <scope>NUCLEOTIDE SEQUENCE [LARGE SCALE GENOMIC DNA]</scope>
    <source>
        <strain evidence="6 7">SBBC</strain>
    </source>
</reference>
<evidence type="ECO:0000313" key="7">
    <source>
        <dbReference type="Proteomes" id="UP000306340"/>
    </source>
</evidence>
<dbReference type="InterPro" id="IPR002376">
    <property type="entry name" value="Formyl_transf_N"/>
</dbReference>
<proteinExistence type="predicted"/>
<keyword evidence="4" id="KW-0658">Purine biosynthesis</keyword>
<accession>A0A4U0Z2I8</accession>
<evidence type="ECO:0000259" key="5">
    <source>
        <dbReference type="Pfam" id="PF00551"/>
    </source>
</evidence>
<name>A0A4U0Z2I8_9RHOB</name>
<dbReference type="Proteomes" id="UP000306340">
    <property type="component" value="Unassembled WGS sequence"/>
</dbReference>
<dbReference type="RefSeq" id="WP_136790872.1">
    <property type="nucleotide sequence ID" value="NZ_SWAU01000002.1"/>
</dbReference>
<comment type="caution">
    <text evidence="6">The sequence shown here is derived from an EMBL/GenBank/DDBJ whole genome shotgun (WGS) entry which is preliminary data.</text>
</comment>
<dbReference type="GO" id="GO:0006189">
    <property type="term" value="P:'de novo' IMP biosynthetic process"/>
    <property type="evidence" value="ECO:0007669"/>
    <property type="project" value="TreeGrafter"/>
</dbReference>
<evidence type="ECO:0000256" key="1">
    <source>
        <dbReference type="ARBA" id="ARBA00005054"/>
    </source>
</evidence>
<dbReference type="EC" id="2.1.2.2" evidence="2"/>
<organism evidence="6 7">
    <name type="scientific">Cereibacter changlensis</name>
    <dbReference type="NCBI Taxonomy" id="402884"/>
    <lineage>
        <taxon>Bacteria</taxon>
        <taxon>Pseudomonadati</taxon>
        <taxon>Pseudomonadota</taxon>
        <taxon>Alphaproteobacteria</taxon>
        <taxon>Rhodobacterales</taxon>
        <taxon>Paracoccaceae</taxon>
        <taxon>Cereibacter</taxon>
    </lineage>
</organism>
<dbReference type="GO" id="GO:0004644">
    <property type="term" value="F:phosphoribosylglycinamide formyltransferase activity"/>
    <property type="evidence" value="ECO:0007669"/>
    <property type="project" value="UniProtKB-EC"/>
</dbReference>
<dbReference type="AlphaFoldDB" id="A0A4U0Z2I8"/>
<evidence type="ECO:0000313" key="6">
    <source>
        <dbReference type="EMBL" id="TKA98468.1"/>
    </source>
</evidence>
<comment type="pathway">
    <text evidence="1">Purine metabolism; IMP biosynthesis via de novo pathway; N(2)-formyl-N(1)-(5-phospho-D-ribosyl)glycinamide from N(1)-(5-phospho-D-ribosyl)glycinamide (10-formyl THF route): step 1/1.</text>
</comment>
<feature type="domain" description="Formyl transferase N-terminal" evidence="5">
    <location>
        <begin position="55"/>
        <end position="155"/>
    </location>
</feature>
<dbReference type="Gene3D" id="3.40.50.12230">
    <property type="match status" value="1"/>
</dbReference>
<dbReference type="Pfam" id="PF00551">
    <property type="entry name" value="Formyl_trans_N"/>
    <property type="match status" value="1"/>
</dbReference>
<dbReference type="PANTHER" id="PTHR43369">
    <property type="entry name" value="PHOSPHORIBOSYLGLYCINAMIDE FORMYLTRANSFERASE"/>
    <property type="match status" value="1"/>
</dbReference>
<dbReference type="EMBL" id="SWAU01000002">
    <property type="protein sequence ID" value="TKA98468.1"/>
    <property type="molecule type" value="Genomic_DNA"/>
</dbReference>
<evidence type="ECO:0000256" key="3">
    <source>
        <dbReference type="ARBA" id="ARBA00022679"/>
    </source>
</evidence>
<dbReference type="InterPro" id="IPR036477">
    <property type="entry name" value="Formyl_transf_N_sf"/>
</dbReference>
<sequence>MAEAVLHAWIASGRQIAEVWSGEPERLGKALGHPHIVFRDIGALRSPLPDAPATADTLFTLFTLRIVPPRLIERFGRRGVNFHPALLPFYKGAVPRLAMLKEEAAGRHGGVTAHVIESGLDEGPIIAQAAVRLGPTETGPAWEDRLALAAARLMVVDVVAFLDGRGRAVPQDPEAGFYRRRIPGEFLIDSQKSVAEAEKILWTGRRTVFVCRPDGGFSGRSHTFVNRFGRRLGPPTGKAAVWTPFRAELDLADGRVSLLRPSPGDKIMAAFRRRRRIRRARSIGRAAQL</sequence>
<evidence type="ECO:0000256" key="4">
    <source>
        <dbReference type="ARBA" id="ARBA00022755"/>
    </source>
</evidence>